<dbReference type="Proteomes" id="UP000190341">
    <property type="component" value="Unassembled WGS sequence"/>
</dbReference>
<keyword evidence="3" id="KW-1003">Cell membrane</keyword>
<feature type="transmembrane region" description="Helical" evidence="7">
    <location>
        <begin position="111"/>
        <end position="128"/>
    </location>
</feature>
<evidence type="ECO:0000256" key="3">
    <source>
        <dbReference type="ARBA" id="ARBA00022475"/>
    </source>
</evidence>
<dbReference type="EMBL" id="FUZV01000001">
    <property type="protein sequence ID" value="SKC45512.1"/>
    <property type="molecule type" value="Genomic_DNA"/>
</dbReference>
<dbReference type="RefSeq" id="WP_079722861.1">
    <property type="nucleotide sequence ID" value="NZ_BMCL01000003.1"/>
</dbReference>
<dbReference type="InterPro" id="IPR050833">
    <property type="entry name" value="Poly_Biosynth_Transport"/>
</dbReference>
<feature type="transmembrane region" description="Helical" evidence="7">
    <location>
        <begin position="356"/>
        <end position="374"/>
    </location>
</feature>
<evidence type="ECO:0000256" key="6">
    <source>
        <dbReference type="ARBA" id="ARBA00023136"/>
    </source>
</evidence>
<evidence type="ECO:0000313" key="8">
    <source>
        <dbReference type="EMBL" id="SKC45512.1"/>
    </source>
</evidence>
<comment type="similarity">
    <text evidence="2">Belongs to the polysaccharide synthase family.</text>
</comment>
<keyword evidence="4 7" id="KW-0812">Transmembrane</keyword>
<feature type="transmembrane region" description="Helical" evidence="7">
    <location>
        <begin position="289"/>
        <end position="316"/>
    </location>
</feature>
<dbReference type="GO" id="GO:0005886">
    <property type="term" value="C:plasma membrane"/>
    <property type="evidence" value="ECO:0007669"/>
    <property type="project" value="UniProtKB-SubCell"/>
</dbReference>
<sequence>MSDKLKIVSGAAWGIGAGLLGRAVGLIGTLLIARHLSPDIVAEVTVATVIAWTGNWISAWGCGQYVIVRGSEGREAIHAASLFYLIAGLLMALLLFAATPWFAAWFEVPRLLEYLPGALLAIFIRRLGGMPDKLLARELRFARIAMASFAGDLTYAVVAISLVATTQLGGQSMILAFIAQSTVIAAVTIAGTGWRSWLAPVKVPWSRLRDIARFGAPITGEITLSEGARYWDKPLMLRLVGAHEAGAYGLAFNLAQLPALYVGGHIGTVMMPAIVRAEPAQRAQMIVRALALTAVVLFPMGFGLAAVAPTLVATVLPPEWHMVAPLLSVLASVTVMAPASFLFASFLGALGENARVLRIELTSVIVLVASLWLLSRWGAFAASFAVGIALVVQFLLASRACRPFGLSLGALWSPLLRVLLACALMVAAVLSLRLALVWYVLHDIVLLAVEVLAGVVVYCSALWLFGRGLARDVLRLLSATGKSELGLSLPAFDKSGTAHD</sequence>
<proteinExistence type="inferred from homology"/>
<dbReference type="AlphaFoldDB" id="A0A1T5J2J9"/>
<feature type="transmembrane region" description="Helical" evidence="7">
    <location>
        <begin position="418"/>
        <end position="438"/>
    </location>
</feature>
<accession>A0A1T5J2J9</accession>
<feature type="transmembrane region" description="Helical" evidence="7">
    <location>
        <begin position="149"/>
        <end position="168"/>
    </location>
</feature>
<keyword evidence="6 7" id="KW-0472">Membrane</keyword>
<feature type="transmembrane region" description="Helical" evidence="7">
    <location>
        <begin position="12"/>
        <end position="33"/>
    </location>
</feature>
<dbReference type="PANTHER" id="PTHR30250">
    <property type="entry name" value="PST FAMILY PREDICTED COLANIC ACID TRANSPORTER"/>
    <property type="match status" value="1"/>
</dbReference>
<evidence type="ECO:0000256" key="1">
    <source>
        <dbReference type="ARBA" id="ARBA00004651"/>
    </source>
</evidence>
<organism evidence="8 9">
    <name type="scientific">Pseudoxanthomonas indica</name>
    <dbReference type="NCBI Taxonomy" id="428993"/>
    <lineage>
        <taxon>Bacteria</taxon>
        <taxon>Pseudomonadati</taxon>
        <taxon>Pseudomonadota</taxon>
        <taxon>Gammaproteobacteria</taxon>
        <taxon>Lysobacterales</taxon>
        <taxon>Lysobacteraceae</taxon>
        <taxon>Pseudoxanthomonas</taxon>
    </lineage>
</organism>
<feature type="transmembrane region" description="Helical" evidence="7">
    <location>
        <begin position="444"/>
        <end position="465"/>
    </location>
</feature>
<feature type="transmembrane region" description="Helical" evidence="7">
    <location>
        <begin position="322"/>
        <end position="344"/>
    </location>
</feature>
<evidence type="ECO:0000256" key="2">
    <source>
        <dbReference type="ARBA" id="ARBA00007430"/>
    </source>
</evidence>
<keyword evidence="5 7" id="KW-1133">Transmembrane helix</keyword>
<protein>
    <submittedName>
        <fullName evidence="8">Polysaccharide transporter, PST family</fullName>
    </submittedName>
</protein>
<evidence type="ECO:0000256" key="5">
    <source>
        <dbReference type="ARBA" id="ARBA00022989"/>
    </source>
</evidence>
<dbReference type="STRING" id="428993.SAMN06296058_0462"/>
<keyword evidence="9" id="KW-1185">Reference proteome</keyword>
<feature type="transmembrane region" description="Helical" evidence="7">
    <location>
        <begin position="80"/>
        <end position="105"/>
    </location>
</feature>
<evidence type="ECO:0000256" key="7">
    <source>
        <dbReference type="SAM" id="Phobius"/>
    </source>
</evidence>
<comment type="subcellular location">
    <subcellularLocation>
        <location evidence="1">Cell membrane</location>
        <topology evidence="1">Multi-pass membrane protein</topology>
    </subcellularLocation>
</comment>
<name>A0A1T5J2J9_9GAMM</name>
<evidence type="ECO:0000256" key="4">
    <source>
        <dbReference type="ARBA" id="ARBA00022692"/>
    </source>
</evidence>
<dbReference type="Pfam" id="PF13440">
    <property type="entry name" value="Polysacc_synt_3"/>
    <property type="match status" value="1"/>
</dbReference>
<reference evidence="8 9" key="1">
    <citation type="submission" date="2017-02" db="EMBL/GenBank/DDBJ databases">
        <authorList>
            <person name="Peterson S.W."/>
        </authorList>
    </citation>
    <scope>NUCLEOTIDE SEQUENCE [LARGE SCALE GENOMIC DNA]</scope>
    <source>
        <strain evidence="8 9">P15</strain>
    </source>
</reference>
<feature type="transmembrane region" description="Helical" evidence="7">
    <location>
        <begin position="174"/>
        <end position="194"/>
    </location>
</feature>
<dbReference type="PANTHER" id="PTHR30250:SF10">
    <property type="entry name" value="LIPOPOLYSACCHARIDE BIOSYNTHESIS PROTEIN WZXC"/>
    <property type="match status" value="1"/>
</dbReference>
<feature type="transmembrane region" description="Helical" evidence="7">
    <location>
        <begin position="380"/>
        <end position="397"/>
    </location>
</feature>
<evidence type="ECO:0000313" key="9">
    <source>
        <dbReference type="Proteomes" id="UP000190341"/>
    </source>
</evidence>
<feature type="transmembrane region" description="Helical" evidence="7">
    <location>
        <begin position="45"/>
        <end position="68"/>
    </location>
</feature>
<dbReference type="OrthoDB" id="5982954at2"/>
<gene>
    <name evidence="8" type="ORF">SAMN06296058_0462</name>
</gene>